<keyword evidence="6" id="KW-0479">Metal-binding</keyword>
<feature type="transmembrane region" description="Helical" evidence="8">
    <location>
        <begin position="294"/>
        <end position="314"/>
    </location>
</feature>
<sequence length="334" mass="37791">MPATFADSPSITETLPRQRKPSPLPPGAIAEEPATPEKVLFDDGTPILVSYDEIPEWYQDNEFIRHGYRPVSNSTHACFASWLYLHNETVNIYSHLVPAVFFLASEGMFYQYLQVKYPEATLSDHAIFAFFLLTAVICLGLSTTYHTLMNHSLQVSELWLRLDFVGIIVLTLGDFVSGIYMVFYCEPLLRRIYWGMIISLSCITIMILVNPKFQGPRWRTFRVCTFVGTGLSGFAPLIHGISIYGFAQMMVQSGMPYYLGEGGLLILGALFYTMRMPESIKPGRFDIFGCSHQIFHVLVVLATVVQLVGILSAFDYNYNHGECRLPRRDDFTAI</sequence>
<evidence type="ECO:0000256" key="8">
    <source>
        <dbReference type="SAM" id="Phobius"/>
    </source>
</evidence>
<evidence type="ECO:0000256" key="2">
    <source>
        <dbReference type="ARBA" id="ARBA00007018"/>
    </source>
</evidence>
<evidence type="ECO:0000313" key="10">
    <source>
        <dbReference type="Proteomes" id="UP000184063"/>
    </source>
</evidence>
<feature type="transmembrane region" description="Helical" evidence="8">
    <location>
        <begin position="255"/>
        <end position="273"/>
    </location>
</feature>
<dbReference type="PANTHER" id="PTHR20855:SF52">
    <property type="entry name" value="ADIPONECTIN RECEPTOR PROTEIN"/>
    <property type="match status" value="1"/>
</dbReference>
<dbReference type="Proteomes" id="UP000184063">
    <property type="component" value="Unassembled WGS sequence"/>
</dbReference>
<evidence type="ECO:0000256" key="5">
    <source>
        <dbReference type="ARBA" id="ARBA00023136"/>
    </source>
</evidence>
<accession>A0A1M3U1N8</accession>
<dbReference type="InterPro" id="IPR004254">
    <property type="entry name" value="AdipoR/HlyIII-related"/>
</dbReference>
<dbReference type="GO" id="GO:0046872">
    <property type="term" value="F:metal ion binding"/>
    <property type="evidence" value="ECO:0007669"/>
    <property type="project" value="UniProtKB-KW"/>
</dbReference>
<dbReference type="GO" id="GO:0006882">
    <property type="term" value="P:intracellular zinc ion homeostasis"/>
    <property type="evidence" value="ECO:0007669"/>
    <property type="project" value="TreeGrafter"/>
</dbReference>
<gene>
    <name evidence="9" type="ORF">ASPFODRAFT_56457</name>
</gene>
<dbReference type="EMBL" id="KV878236">
    <property type="protein sequence ID" value="OJZ92923.1"/>
    <property type="molecule type" value="Genomic_DNA"/>
</dbReference>
<keyword evidence="4 8" id="KW-1133">Transmembrane helix</keyword>
<dbReference type="GO" id="GO:0038023">
    <property type="term" value="F:signaling receptor activity"/>
    <property type="evidence" value="ECO:0007669"/>
    <property type="project" value="TreeGrafter"/>
</dbReference>
<proteinExistence type="inferred from homology"/>
<keyword evidence="5 8" id="KW-0472">Membrane</keyword>
<feature type="binding site" evidence="6">
    <location>
        <position position="146"/>
    </location>
    <ligand>
        <name>Zn(2+)</name>
        <dbReference type="ChEBI" id="CHEBI:29105"/>
    </ligand>
</feature>
<comment type="subcellular location">
    <subcellularLocation>
        <location evidence="1">Membrane</location>
        <topology evidence="1">Multi-pass membrane protein</topology>
    </subcellularLocation>
</comment>
<dbReference type="VEuPathDB" id="FungiDB:ASPFODRAFT_56457"/>
<reference evidence="10" key="1">
    <citation type="journal article" date="2017" name="Genome Biol.">
        <title>Comparative genomics reveals high biological diversity and specific adaptations in the industrially and medically important fungal genus Aspergillus.</title>
        <authorList>
            <person name="de Vries R.P."/>
            <person name="Riley R."/>
            <person name="Wiebenga A."/>
            <person name="Aguilar-Osorio G."/>
            <person name="Amillis S."/>
            <person name="Uchima C.A."/>
            <person name="Anderluh G."/>
            <person name="Asadollahi M."/>
            <person name="Askin M."/>
            <person name="Barry K."/>
            <person name="Battaglia E."/>
            <person name="Bayram O."/>
            <person name="Benocci T."/>
            <person name="Braus-Stromeyer S.A."/>
            <person name="Caldana C."/>
            <person name="Canovas D."/>
            <person name="Cerqueira G.C."/>
            <person name="Chen F."/>
            <person name="Chen W."/>
            <person name="Choi C."/>
            <person name="Clum A."/>
            <person name="Dos Santos R.A."/>
            <person name="Damasio A.R."/>
            <person name="Diallinas G."/>
            <person name="Emri T."/>
            <person name="Fekete E."/>
            <person name="Flipphi M."/>
            <person name="Freyberg S."/>
            <person name="Gallo A."/>
            <person name="Gournas C."/>
            <person name="Habgood R."/>
            <person name="Hainaut M."/>
            <person name="Harispe M.L."/>
            <person name="Henrissat B."/>
            <person name="Hilden K.S."/>
            <person name="Hope R."/>
            <person name="Hossain A."/>
            <person name="Karabika E."/>
            <person name="Karaffa L."/>
            <person name="Karanyi Z."/>
            <person name="Krasevec N."/>
            <person name="Kuo A."/>
            <person name="Kusch H."/>
            <person name="LaButti K."/>
            <person name="Lagendijk E.L."/>
            <person name="Lapidus A."/>
            <person name="Levasseur A."/>
            <person name="Lindquist E."/>
            <person name="Lipzen A."/>
            <person name="Logrieco A.F."/>
            <person name="MacCabe A."/>
            <person name="Maekelae M.R."/>
            <person name="Malavazi I."/>
            <person name="Melin P."/>
            <person name="Meyer V."/>
            <person name="Mielnichuk N."/>
            <person name="Miskei M."/>
            <person name="Molnar A.P."/>
            <person name="Mule G."/>
            <person name="Ngan C.Y."/>
            <person name="Orejas M."/>
            <person name="Orosz E."/>
            <person name="Ouedraogo J.P."/>
            <person name="Overkamp K.M."/>
            <person name="Park H.-S."/>
            <person name="Perrone G."/>
            <person name="Piumi F."/>
            <person name="Punt P.J."/>
            <person name="Ram A.F."/>
            <person name="Ramon A."/>
            <person name="Rauscher S."/>
            <person name="Record E."/>
            <person name="Riano-Pachon D.M."/>
            <person name="Robert V."/>
            <person name="Roehrig J."/>
            <person name="Ruller R."/>
            <person name="Salamov A."/>
            <person name="Salih N.S."/>
            <person name="Samson R.A."/>
            <person name="Sandor E."/>
            <person name="Sanguinetti M."/>
            <person name="Schuetze T."/>
            <person name="Sepcic K."/>
            <person name="Shelest E."/>
            <person name="Sherlock G."/>
            <person name="Sophianopoulou V."/>
            <person name="Squina F.M."/>
            <person name="Sun H."/>
            <person name="Susca A."/>
            <person name="Todd R.B."/>
            <person name="Tsang A."/>
            <person name="Unkles S.E."/>
            <person name="van de Wiele N."/>
            <person name="van Rossen-Uffink D."/>
            <person name="Oliveira J.V."/>
            <person name="Vesth T.C."/>
            <person name="Visser J."/>
            <person name="Yu J.-H."/>
            <person name="Zhou M."/>
            <person name="Andersen M.R."/>
            <person name="Archer D.B."/>
            <person name="Baker S.E."/>
            <person name="Benoit I."/>
            <person name="Brakhage A.A."/>
            <person name="Braus G.H."/>
            <person name="Fischer R."/>
            <person name="Frisvad J.C."/>
            <person name="Goldman G.H."/>
            <person name="Houbraken J."/>
            <person name="Oakley B."/>
            <person name="Pocsi I."/>
            <person name="Scazzocchio C."/>
            <person name="Seiboth B."/>
            <person name="vanKuyk P.A."/>
            <person name="Wortman J."/>
            <person name="Dyer P.S."/>
            <person name="Grigoriev I.V."/>
        </authorList>
    </citation>
    <scope>NUCLEOTIDE SEQUENCE [LARGE SCALE GENOMIC DNA]</scope>
    <source>
        <strain evidence="10">CBS 106.47</strain>
    </source>
</reference>
<dbReference type="PANTHER" id="PTHR20855">
    <property type="entry name" value="ADIPOR/PROGESTIN RECEPTOR-RELATED"/>
    <property type="match status" value="1"/>
</dbReference>
<evidence type="ECO:0000256" key="4">
    <source>
        <dbReference type="ARBA" id="ARBA00022989"/>
    </source>
</evidence>
<evidence type="ECO:0000256" key="6">
    <source>
        <dbReference type="PIRSR" id="PIRSR604254-1"/>
    </source>
</evidence>
<organism evidence="9 10">
    <name type="scientific">Aspergillus luchuensis (strain CBS 106.47)</name>
    <dbReference type="NCBI Taxonomy" id="1137211"/>
    <lineage>
        <taxon>Eukaryota</taxon>
        <taxon>Fungi</taxon>
        <taxon>Dikarya</taxon>
        <taxon>Ascomycota</taxon>
        <taxon>Pezizomycotina</taxon>
        <taxon>Eurotiomycetes</taxon>
        <taxon>Eurotiomycetidae</taxon>
        <taxon>Eurotiales</taxon>
        <taxon>Aspergillaceae</taxon>
        <taxon>Aspergillus</taxon>
        <taxon>Aspergillus subgen. Circumdati</taxon>
    </lineage>
</organism>
<feature type="transmembrane region" description="Helical" evidence="8">
    <location>
        <begin position="158"/>
        <end position="180"/>
    </location>
</feature>
<feature type="transmembrane region" description="Helical" evidence="8">
    <location>
        <begin position="92"/>
        <end position="113"/>
    </location>
</feature>
<keyword evidence="6" id="KW-0862">Zinc</keyword>
<feature type="transmembrane region" description="Helical" evidence="8">
    <location>
        <begin position="125"/>
        <end position="146"/>
    </location>
</feature>
<protein>
    <recommendedName>
        <fullName evidence="11">Hemolysin-III channel protein Izh2</fullName>
    </recommendedName>
</protein>
<comment type="similarity">
    <text evidence="2">Belongs to the ADIPOR family.</text>
</comment>
<evidence type="ECO:0000313" key="9">
    <source>
        <dbReference type="EMBL" id="OJZ92923.1"/>
    </source>
</evidence>
<dbReference type="AlphaFoldDB" id="A0A1M3U1N8"/>
<evidence type="ECO:0000256" key="3">
    <source>
        <dbReference type="ARBA" id="ARBA00022692"/>
    </source>
</evidence>
<feature type="region of interest" description="Disordered" evidence="7">
    <location>
        <begin position="1"/>
        <end position="31"/>
    </location>
</feature>
<dbReference type="GO" id="GO:0016020">
    <property type="term" value="C:membrane"/>
    <property type="evidence" value="ECO:0007669"/>
    <property type="project" value="UniProtKB-SubCell"/>
</dbReference>
<feature type="binding site" evidence="6">
    <location>
        <position position="296"/>
    </location>
    <ligand>
        <name>Zn(2+)</name>
        <dbReference type="ChEBI" id="CHEBI:29105"/>
    </ligand>
</feature>
<keyword evidence="3 8" id="KW-0812">Transmembrane</keyword>
<feature type="transmembrane region" description="Helical" evidence="8">
    <location>
        <begin position="221"/>
        <end position="243"/>
    </location>
</feature>
<name>A0A1M3U1N8_ASPLC</name>
<evidence type="ECO:0000256" key="1">
    <source>
        <dbReference type="ARBA" id="ARBA00004141"/>
    </source>
</evidence>
<evidence type="ECO:0008006" key="11">
    <source>
        <dbReference type="Google" id="ProtNLM"/>
    </source>
</evidence>
<evidence type="ECO:0000256" key="7">
    <source>
        <dbReference type="SAM" id="MobiDB-lite"/>
    </source>
</evidence>
<dbReference type="OrthoDB" id="529367at2759"/>
<dbReference type="Pfam" id="PF03006">
    <property type="entry name" value="HlyIII"/>
    <property type="match status" value="1"/>
</dbReference>
<feature type="binding site" evidence="6">
    <location>
        <position position="292"/>
    </location>
    <ligand>
        <name>Zn(2+)</name>
        <dbReference type="ChEBI" id="CHEBI:29105"/>
    </ligand>
</feature>
<feature type="transmembrane region" description="Helical" evidence="8">
    <location>
        <begin position="192"/>
        <end position="209"/>
    </location>
</feature>